<dbReference type="PANTHER" id="PTHR47241">
    <property type="entry name" value="FINGER PROTEIN, PUTATIVE-RELATED"/>
    <property type="match status" value="1"/>
</dbReference>
<accession>A0A9J8D6L9</accession>
<keyword evidence="1" id="KW-0238">DNA-binding</keyword>
<dbReference type="InterPro" id="IPR001356">
    <property type="entry name" value="HD"/>
</dbReference>
<sequence>MEKWLEKRSIHTMNLRSVFTAEQQRILERYYESGMTNQSKSCFQLILQCAQETKLDFSVVRTWVGNKRRKLASKADQNGAAAQALSHQHVSCASVAGSLLTAEMAAMRSIQRGPPVTHLLPPQASSSSSSSSPASSSPLSDVILTGVYANCFSASTHNRTGTKSLPSLSEMEPAAHDSADAAAHRSAIAAGMHRKAPIVPGSSALKCSQTLKPFTSRDSAGSAPSWAKHPSHPSWPQTSPQKPAPAQIQHVFTLAGFGEPSQRPRDPAGRKTRPVEAAEVFSIAMETGDADDEYAREEELASMAAQMQCGRGCVDGGRSSSAASSSLTDSSGLTERSQPACALNPSNSALSGEKGCQTSSSLLSRTSSPGSVPLNLLSKTSSRAPCLKVSSNMSAPWLHSNSRKRTLQDRTQFSDRDVYTLKRYWDKGMTSLGSLCREKISAAASELSVDTEIIKTWIGNRRRKYRLMGIDIPPPKGGPVVFPNPTDPRSPHVLEDDCLTPELGEASEHNGQVSLCLSDDGASDIYLKEHDDVNDESDGSTPAKQVKIEIVEEEEYDDDDDGDILTTEMEQMQNLLEFKKKESHLGLDWNCKDRNKNSFTSESFAVPKYRLHTGSKRHEDNAANMVKALTEYGHIRCVSHTLHLVVIKALEKDRVVTSLLSKARSISGHVHRSSKASNRLHELQTQLNLPQHTLITDVKTRWNYTFYMLQWLVEQRRAVQIMTQESNMGKAPTIIYPNEWGLASDMLTVLSSFDEVTRALSKHSASISEVIPLLHGLCSIIRSLHAGEESEDESDQFMAGDDDQDATVGLGQDVAAESRERLGTAARNLAANLSKELKWRFEPIFANSTFLLATLLDPRYKASCFPNNVDVEALKRTLLLRMELCDPVATPARNTEETPATSSTSVLSFLQKK</sequence>
<dbReference type="GeneTree" id="ENSGT00390000008591"/>
<dbReference type="SUPFAM" id="SSF46689">
    <property type="entry name" value="Homeodomain-like"/>
    <property type="match status" value="2"/>
</dbReference>
<comment type="subcellular location">
    <subcellularLocation>
        <location evidence="1">Nucleus</location>
    </subcellularLocation>
</comment>
<dbReference type="SMART" id="SM00389">
    <property type="entry name" value="HOX"/>
    <property type="match status" value="2"/>
</dbReference>
<feature type="domain" description="Homeobox" evidence="3">
    <location>
        <begin position="404"/>
        <end position="468"/>
    </location>
</feature>
<dbReference type="InterPro" id="IPR012337">
    <property type="entry name" value="RNaseH-like_sf"/>
</dbReference>
<evidence type="ECO:0000256" key="2">
    <source>
        <dbReference type="SAM" id="MobiDB-lite"/>
    </source>
</evidence>
<feature type="compositionally biased region" description="Polar residues" evidence="2">
    <location>
        <begin position="897"/>
        <end position="913"/>
    </location>
</feature>
<keyword evidence="1" id="KW-0539">Nucleus</keyword>
<protein>
    <recommendedName>
        <fullName evidence="3">Homeobox domain-containing protein</fullName>
    </recommendedName>
</protein>
<feature type="domain" description="Homeobox" evidence="3">
    <location>
        <begin position="16"/>
        <end position="74"/>
    </location>
</feature>
<reference evidence="4" key="1">
    <citation type="submission" date="2025-08" db="UniProtKB">
        <authorList>
            <consortium name="Ensembl"/>
        </authorList>
    </citation>
    <scope>IDENTIFICATION</scope>
</reference>
<evidence type="ECO:0000313" key="4">
    <source>
        <dbReference type="Ensembl" id="ENSCCRP00000172970.1"/>
    </source>
</evidence>
<dbReference type="Gene3D" id="1.10.10.60">
    <property type="entry name" value="Homeodomain-like"/>
    <property type="match status" value="2"/>
</dbReference>
<feature type="region of interest" description="Disordered" evidence="2">
    <location>
        <begin position="159"/>
        <end position="183"/>
    </location>
</feature>
<dbReference type="InterPro" id="IPR052865">
    <property type="entry name" value="Zinc_finger_BED"/>
</dbReference>
<feature type="compositionally biased region" description="Basic and acidic residues" evidence="2">
    <location>
        <begin position="173"/>
        <end position="183"/>
    </location>
</feature>
<organism evidence="4 5">
    <name type="scientific">Cyprinus carpio carpio</name>
    <dbReference type="NCBI Taxonomy" id="630221"/>
    <lineage>
        <taxon>Eukaryota</taxon>
        <taxon>Metazoa</taxon>
        <taxon>Chordata</taxon>
        <taxon>Craniata</taxon>
        <taxon>Vertebrata</taxon>
        <taxon>Euteleostomi</taxon>
        <taxon>Actinopterygii</taxon>
        <taxon>Neopterygii</taxon>
        <taxon>Teleostei</taxon>
        <taxon>Ostariophysi</taxon>
        <taxon>Cypriniformes</taxon>
        <taxon>Cyprinidae</taxon>
        <taxon>Cyprininae</taxon>
        <taxon>Cyprinus</taxon>
    </lineage>
</organism>
<evidence type="ECO:0000259" key="3">
    <source>
        <dbReference type="PROSITE" id="PS50071"/>
    </source>
</evidence>
<feature type="region of interest" description="Disordered" evidence="2">
    <location>
        <begin position="312"/>
        <end position="370"/>
    </location>
</feature>
<feature type="DNA-binding region" description="Homeobox" evidence="1">
    <location>
        <begin position="406"/>
        <end position="469"/>
    </location>
</feature>
<evidence type="ECO:0000256" key="1">
    <source>
        <dbReference type="PROSITE-ProRule" id="PRU00108"/>
    </source>
</evidence>
<keyword evidence="5" id="KW-1185">Reference proteome</keyword>
<name>A0A9J8D6L9_CYPCA</name>
<feature type="region of interest" description="Disordered" evidence="2">
    <location>
        <begin position="113"/>
        <end position="136"/>
    </location>
</feature>
<dbReference type="Proteomes" id="UP001108240">
    <property type="component" value="Unplaced"/>
</dbReference>
<reference evidence="4" key="2">
    <citation type="submission" date="2025-09" db="UniProtKB">
        <authorList>
            <consortium name="Ensembl"/>
        </authorList>
    </citation>
    <scope>IDENTIFICATION</scope>
</reference>
<dbReference type="PROSITE" id="PS50071">
    <property type="entry name" value="HOMEOBOX_2"/>
    <property type="match status" value="2"/>
</dbReference>
<feature type="region of interest" description="Disordered" evidence="2">
    <location>
        <begin position="213"/>
        <end position="245"/>
    </location>
</feature>
<feature type="DNA-binding region" description="Homeobox" evidence="1">
    <location>
        <begin position="18"/>
        <end position="75"/>
    </location>
</feature>
<dbReference type="CDD" id="cd00086">
    <property type="entry name" value="homeodomain"/>
    <property type="match status" value="2"/>
</dbReference>
<dbReference type="GO" id="GO:0003677">
    <property type="term" value="F:DNA binding"/>
    <property type="evidence" value="ECO:0007669"/>
    <property type="project" value="UniProtKB-UniRule"/>
</dbReference>
<dbReference type="PANTHER" id="PTHR47241:SF1">
    <property type="entry name" value="BED-TYPE DOMAIN-CONTAINING PROTEIN"/>
    <property type="match status" value="1"/>
</dbReference>
<feature type="region of interest" description="Disordered" evidence="2">
    <location>
        <begin position="892"/>
        <end position="913"/>
    </location>
</feature>
<dbReference type="GO" id="GO:0005634">
    <property type="term" value="C:nucleus"/>
    <property type="evidence" value="ECO:0007669"/>
    <property type="project" value="UniProtKB-SubCell"/>
</dbReference>
<keyword evidence="1" id="KW-0371">Homeobox</keyword>
<proteinExistence type="predicted"/>
<dbReference type="AlphaFoldDB" id="A0A9J8D6L9"/>
<feature type="compositionally biased region" description="Low complexity" evidence="2">
    <location>
        <begin position="316"/>
        <end position="334"/>
    </location>
</feature>
<feature type="compositionally biased region" description="Low complexity" evidence="2">
    <location>
        <begin position="119"/>
        <end position="136"/>
    </location>
</feature>
<dbReference type="InterPro" id="IPR009057">
    <property type="entry name" value="Homeodomain-like_sf"/>
</dbReference>
<dbReference type="SUPFAM" id="SSF53098">
    <property type="entry name" value="Ribonuclease H-like"/>
    <property type="match status" value="1"/>
</dbReference>
<feature type="compositionally biased region" description="Low complexity" evidence="2">
    <location>
        <begin position="358"/>
        <end position="368"/>
    </location>
</feature>
<evidence type="ECO:0000313" key="5">
    <source>
        <dbReference type="Proteomes" id="UP001108240"/>
    </source>
</evidence>
<dbReference type="Ensembl" id="ENSCCRT00000140108.1">
    <property type="protein sequence ID" value="ENSCCRP00000172970.1"/>
    <property type="gene ID" value="ENSCCRG00000047409.2"/>
</dbReference>